<keyword evidence="3" id="KW-0804">Transcription</keyword>
<keyword evidence="6" id="KW-1185">Reference proteome</keyword>
<evidence type="ECO:0000256" key="2">
    <source>
        <dbReference type="ARBA" id="ARBA00023125"/>
    </source>
</evidence>
<sequence>MRQAILDGEFAPRERLVEAELCERFAASRFSARVALQQLAFEGLVELQRNRGASVRAVSVAEAIEITLVRAALEAFCAGRAAELATEEDVAALQATAAAMRQAVGDNQVMSYSELNARLHGQIRTIAANPTCTRLLEQMRAQLVRHQFVLALQPGRPAVSLHQHIAVVDAIAARDKDAAERAMRAHLESVLDVLQAMPPSRIH</sequence>
<dbReference type="Proteomes" id="UP000437736">
    <property type="component" value="Unassembled WGS sequence"/>
</dbReference>
<protein>
    <submittedName>
        <fullName evidence="5">FCD domain-containing protein</fullName>
    </submittedName>
</protein>
<dbReference type="InterPro" id="IPR000524">
    <property type="entry name" value="Tscrpt_reg_HTH_GntR"/>
</dbReference>
<reference evidence="5 6" key="1">
    <citation type="submission" date="2019-11" db="EMBL/GenBank/DDBJ databases">
        <title>Acidiferrimicrobium australis gen. nov., sp. nov., an acidophilic and obligately heterotrophic, member of the Actinobacteria that catalyses dissimilatory oxido- reduction of iron isolated from metal-rich acidic water in Chile.</title>
        <authorList>
            <person name="Gonzalez D."/>
            <person name="Huber K."/>
            <person name="Hedrich S."/>
            <person name="Rojas-Villalobos C."/>
            <person name="Quatrini R."/>
            <person name="Dinamarca M.A."/>
            <person name="Schwarz A."/>
            <person name="Canales C."/>
            <person name="Nancucheo I."/>
        </authorList>
    </citation>
    <scope>NUCLEOTIDE SEQUENCE [LARGE SCALE GENOMIC DNA]</scope>
    <source>
        <strain evidence="5 6">USS-CCA1</strain>
    </source>
</reference>
<dbReference type="InterPro" id="IPR008920">
    <property type="entry name" value="TF_FadR/GntR_C"/>
</dbReference>
<evidence type="ECO:0000259" key="4">
    <source>
        <dbReference type="PROSITE" id="PS50949"/>
    </source>
</evidence>
<dbReference type="Pfam" id="PF00392">
    <property type="entry name" value="GntR"/>
    <property type="match status" value="1"/>
</dbReference>
<evidence type="ECO:0000256" key="3">
    <source>
        <dbReference type="ARBA" id="ARBA00023163"/>
    </source>
</evidence>
<evidence type="ECO:0000313" key="5">
    <source>
        <dbReference type="EMBL" id="MST31635.1"/>
    </source>
</evidence>
<dbReference type="InterPro" id="IPR036390">
    <property type="entry name" value="WH_DNA-bd_sf"/>
</dbReference>
<accession>A0ABW9QPA1</accession>
<keyword evidence="1" id="KW-0805">Transcription regulation</keyword>
<dbReference type="Pfam" id="PF07729">
    <property type="entry name" value="FCD"/>
    <property type="match status" value="1"/>
</dbReference>
<evidence type="ECO:0000313" key="6">
    <source>
        <dbReference type="Proteomes" id="UP000437736"/>
    </source>
</evidence>
<dbReference type="Gene3D" id="1.10.10.10">
    <property type="entry name" value="Winged helix-like DNA-binding domain superfamily/Winged helix DNA-binding domain"/>
    <property type="match status" value="1"/>
</dbReference>
<dbReference type="InterPro" id="IPR011711">
    <property type="entry name" value="GntR_C"/>
</dbReference>
<dbReference type="SMART" id="SM00345">
    <property type="entry name" value="HTH_GNTR"/>
    <property type="match status" value="1"/>
</dbReference>
<dbReference type="PANTHER" id="PTHR43537:SF5">
    <property type="entry name" value="UXU OPERON TRANSCRIPTIONAL REGULATOR"/>
    <property type="match status" value="1"/>
</dbReference>
<dbReference type="InterPro" id="IPR036388">
    <property type="entry name" value="WH-like_DNA-bd_sf"/>
</dbReference>
<dbReference type="SUPFAM" id="SSF48008">
    <property type="entry name" value="GntR ligand-binding domain-like"/>
    <property type="match status" value="1"/>
</dbReference>
<name>A0ABW9QPA1_9ACTN</name>
<feature type="domain" description="HTH gntR-type" evidence="4">
    <location>
        <begin position="1"/>
        <end position="58"/>
    </location>
</feature>
<gene>
    <name evidence="5" type="ORF">GHK86_02680</name>
</gene>
<proteinExistence type="predicted"/>
<keyword evidence="2" id="KW-0238">DNA-binding</keyword>
<dbReference type="PANTHER" id="PTHR43537">
    <property type="entry name" value="TRANSCRIPTIONAL REGULATOR, GNTR FAMILY"/>
    <property type="match status" value="1"/>
</dbReference>
<comment type="caution">
    <text evidence="5">The sequence shown here is derived from an EMBL/GenBank/DDBJ whole genome shotgun (WGS) entry which is preliminary data.</text>
</comment>
<dbReference type="Gene3D" id="1.20.120.530">
    <property type="entry name" value="GntR ligand-binding domain-like"/>
    <property type="match status" value="1"/>
</dbReference>
<organism evidence="5 6">
    <name type="scientific">Acidiferrimicrobium australe</name>
    <dbReference type="NCBI Taxonomy" id="2664430"/>
    <lineage>
        <taxon>Bacteria</taxon>
        <taxon>Bacillati</taxon>
        <taxon>Actinomycetota</taxon>
        <taxon>Acidimicrobiia</taxon>
        <taxon>Acidimicrobiales</taxon>
        <taxon>Acidimicrobiaceae</taxon>
        <taxon>Acidiferrimicrobium</taxon>
    </lineage>
</organism>
<dbReference type="SUPFAM" id="SSF46785">
    <property type="entry name" value="Winged helix' DNA-binding domain"/>
    <property type="match status" value="1"/>
</dbReference>
<dbReference type="EMBL" id="WJHE01000109">
    <property type="protein sequence ID" value="MST31635.1"/>
    <property type="molecule type" value="Genomic_DNA"/>
</dbReference>
<dbReference type="SMART" id="SM00895">
    <property type="entry name" value="FCD"/>
    <property type="match status" value="1"/>
</dbReference>
<dbReference type="PROSITE" id="PS50949">
    <property type="entry name" value="HTH_GNTR"/>
    <property type="match status" value="1"/>
</dbReference>
<evidence type="ECO:0000256" key="1">
    <source>
        <dbReference type="ARBA" id="ARBA00023015"/>
    </source>
</evidence>